<gene>
    <name evidence="2" type="ORF">MVEN_00743600</name>
</gene>
<reference evidence="2" key="1">
    <citation type="submission" date="2020-05" db="EMBL/GenBank/DDBJ databases">
        <title>Mycena genomes resolve the evolution of fungal bioluminescence.</title>
        <authorList>
            <person name="Tsai I.J."/>
        </authorList>
    </citation>
    <scope>NUCLEOTIDE SEQUENCE</scope>
    <source>
        <strain evidence="2">CCC161011</strain>
    </source>
</reference>
<accession>A0A8H6YK40</accession>
<keyword evidence="3" id="KW-1185">Reference proteome</keyword>
<evidence type="ECO:0000313" key="3">
    <source>
        <dbReference type="Proteomes" id="UP000620124"/>
    </source>
</evidence>
<dbReference type="EMBL" id="JACAZI010000005">
    <property type="protein sequence ID" value="KAF7360151.1"/>
    <property type="molecule type" value="Genomic_DNA"/>
</dbReference>
<sequence length="170" mass="19076">MRRWSTVIVQERILSGDGISMGNTNQASTHRHSRREVEAADRRRRLAFRWQQRWCACSRGRTSASRRREADPDAEAGFAEDDDSFPLSFGRDGPPEGGFGAPLLEAMVLATKRATPHALLKVDRLSKIALAHVHARKGKRRRPRTRTSRLPLRPRLERAAAAAASVPCFV</sequence>
<dbReference type="AlphaFoldDB" id="A0A8H6YK40"/>
<evidence type="ECO:0000256" key="1">
    <source>
        <dbReference type="SAM" id="MobiDB-lite"/>
    </source>
</evidence>
<comment type="caution">
    <text evidence="2">The sequence shown here is derived from an EMBL/GenBank/DDBJ whole genome shotgun (WGS) entry which is preliminary data.</text>
</comment>
<feature type="compositionally biased region" description="Acidic residues" evidence="1">
    <location>
        <begin position="72"/>
        <end position="84"/>
    </location>
</feature>
<name>A0A8H6YK40_9AGAR</name>
<feature type="region of interest" description="Disordered" evidence="1">
    <location>
        <begin position="17"/>
        <end position="37"/>
    </location>
</feature>
<proteinExistence type="predicted"/>
<dbReference type="Proteomes" id="UP000620124">
    <property type="component" value="Unassembled WGS sequence"/>
</dbReference>
<feature type="region of interest" description="Disordered" evidence="1">
    <location>
        <begin position="61"/>
        <end position="92"/>
    </location>
</feature>
<organism evidence="2 3">
    <name type="scientific">Mycena venus</name>
    <dbReference type="NCBI Taxonomy" id="2733690"/>
    <lineage>
        <taxon>Eukaryota</taxon>
        <taxon>Fungi</taxon>
        <taxon>Dikarya</taxon>
        <taxon>Basidiomycota</taxon>
        <taxon>Agaricomycotina</taxon>
        <taxon>Agaricomycetes</taxon>
        <taxon>Agaricomycetidae</taxon>
        <taxon>Agaricales</taxon>
        <taxon>Marasmiineae</taxon>
        <taxon>Mycenaceae</taxon>
        <taxon>Mycena</taxon>
    </lineage>
</organism>
<protein>
    <submittedName>
        <fullName evidence="2">Uncharacterized protein</fullName>
    </submittedName>
</protein>
<evidence type="ECO:0000313" key="2">
    <source>
        <dbReference type="EMBL" id="KAF7360151.1"/>
    </source>
</evidence>